<keyword evidence="2" id="KW-0732">Signal</keyword>
<feature type="compositionally biased region" description="Polar residues" evidence="1">
    <location>
        <begin position="775"/>
        <end position="790"/>
    </location>
</feature>
<feature type="compositionally biased region" description="Polar residues" evidence="1">
    <location>
        <begin position="910"/>
        <end position="921"/>
    </location>
</feature>
<dbReference type="InterPro" id="IPR010816">
    <property type="entry name" value="Het-C"/>
</dbReference>
<accession>A0AAN7WDL2</accession>
<feature type="compositionally biased region" description="Acidic residues" evidence="1">
    <location>
        <begin position="807"/>
        <end position="819"/>
    </location>
</feature>
<feature type="region of interest" description="Disordered" evidence="1">
    <location>
        <begin position="700"/>
        <end position="1076"/>
    </location>
</feature>
<dbReference type="InterPro" id="IPR052577">
    <property type="entry name" value="VWA7"/>
</dbReference>
<reference evidence="3" key="1">
    <citation type="submission" date="2023-08" db="EMBL/GenBank/DDBJ databases">
        <title>Black Yeasts Isolated from many extreme environments.</title>
        <authorList>
            <person name="Coleine C."/>
            <person name="Stajich J.E."/>
            <person name="Selbmann L."/>
        </authorList>
    </citation>
    <scope>NUCLEOTIDE SEQUENCE</scope>
    <source>
        <strain evidence="3">CCFEE 5810</strain>
    </source>
</reference>
<feature type="compositionally biased region" description="Low complexity" evidence="1">
    <location>
        <begin position="628"/>
        <end position="637"/>
    </location>
</feature>
<feature type="region of interest" description="Disordered" evidence="1">
    <location>
        <begin position="559"/>
        <end position="601"/>
    </location>
</feature>
<feature type="chain" id="PRO_5042884179" description="Het-C-domain-containing protein" evidence="2">
    <location>
        <begin position="27"/>
        <end position="1076"/>
    </location>
</feature>
<evidence type="ECO:0000313" key="4">
    <source>
        <dbReference type="Proteomes" id="UP001310594"/>
    </source>
</evidence>
<feature type="compositionally biased region" description="Basic and acidic residues" evidence="1">
    <location>
        <begin position="567"/>
        <end position="577"/>
    </location>
</feature>
<proteinExistence type="predicted"/>
<dbReference type="EMBL" id="JAVRQU010000004">
    <property type="protein sequence ID" value="KAK5703717.1"/>
    <property type="molecule type" value="Genomic_DNA"/>
</dbReference>
<feature type="compositionally biased region" description="Polar residues" evidence="1">
    <location>
        <begin position="739"/>
        <end position="763"/>
    </location>
</feature>
<feature type="compositionally biased region" description="Polar residues" evidence="1">
    <location>
        <begin position="941"/>
        <end position="951"/>
    </location>
</feature>
<evidence type="ECO:0000313" key="3">
    <source>
        <dbReference type="EMBL" id="KAK5703717.1"/>
    </source>
</evidence>
<evidence type="ECO:0000256" key="2">
    <source>
        <dbReference type="SAM" id="SignalP"/>
    </source>
</evidence>
<dbReference type="AlphaFoldDB" id="A0AAN7WDL2"/>
<feature type="compositionally biased region" description="Gly residues" evidence="1">
    <location>
        <begin position="1062"/>
        <end position="1076"/>
    </location>
</feature>
<feature type="compositionally biased region" description="Polar residues" evidence="1">
    <location>
        <begin position="887"/>
        <end position="898"/>
    </location>
</feature>
<comment type="caution">
    <text evidence="3">The sequence shown here is derived from an EMBL/GenBank/DDBJ whole genome shotgun (WGS) entry which is preliminary data.</text>
</comment>
<dbReference type="Proteomes" id="UP001310594">
    <property type="component" value="Unassembled WGS sequence"/>
</dbReference>
<dbReference type="PANTHER" id="PTHR14905:SF11">
    <property type="entry name" value="TINC (EUROFUNG)"/>
    <property type="match status" value="1"/>
</dbReference>
<feature type="region of interest" description="Disordered" evidence="1">
    <location>
        <begin position="613"/>
        <end position="638"/>
    </location>
</feature>
<gene>
    <name evidence="3" type="ORF">LTR97_002730</name>
</gene>
<feature type="compositionally biased region" description="Basic and acidic residues" evidence="1">
    <location>
        <begin position="856"/>
        <end position="867"/>
    </location>
</feature>
<dbReference type="PANTHER" id="PTHR14905">
    <property type="entry name" value="NG37"/>
    <property type="match status" value="1"/>
</dbReference>
<feature type="compositionally biased region" description="Polar residues" evidence="1">
    <location>
        <begin position="978"/>
        <end position="994"/>
    </location>
</feature>
<evidence type="ECO:0008006" key="5">
    <source>
        <dbReference type="Google" id="ProtNLM"/>
    </source>
</evidence>
<dbReference type="Pfam" id="PF07217">
    <property type="entry name" value="Het-C"/>
    <property type="match status" value="1"/>
</dbReference>
<protein>
    <recommendedName>
        <fullName evidence="5">Het-C-domain-containing protein</fullName>
    </recommendedName>
</protein>
<feature type="signal peptide" evidence="2">
    <location>
        <begin position="1"/>
        <end position="26"/>
    </location>
</feature>
<feature type="compositionally biased region" description="Gly residues" evidence="1">
    <location>
        <begin position="615"/>
        <end position="627"/>
    </location>
</feature>
<organism evidence="3 4">
    <name type="scientific">Elasticomyces elasticus</name>
    <dbReference type="NCBI Taxonomy" id="574655"/>
    <lineage>
        <taxon>Eukaryota</taxon>
        <taxon>Fungi</taxon>
        <taxon>Dikarya</taxon>
        <taxon>Ascomycota</taxon>
        <taxon>Pezizomycotina</taxon>
        <taxon>Dothideomycetes</taxon>
        <taxon>Dothideomycetidae</taxon>
        <taxon>Mycosphaerellales</taxon>
        <taxon>Teratosphaeriaceae</taxon>
        <taxon>Elasticomyces</taxon>
    </lineage>
</organism>
<feature type="compositionally biased region" description="Basic and acidic residues" evidence="1">
    <location>
        <begin position="792"/>
        <end position="806"/>
    </location>
</feature>
<evidence type="ECO:0000256" key="1">
    <source>
        <dbReference type="SAM" id="MobiDB-lite"/>
    </source>
</evidence>
<feature type="compositionally biased region" description="Basic and acidic residues" evidence="1">
    <location>
        <begin position="727"/>
        <end position="738"/>
    </location>
</feature>
<sequence>MISKATTTILPVLILGVILLARPAFAFGAGNIASASKIEGQNWRHGDIEDVLLTLLTARAMGGKKFSKLDVKRVYFGNWLRDYSQAVDVGTVKNVSAEAIRLLLWILGFMSFGYGTGEFEVTKERLGCYRPEEHIDNPKDYADNIDARKYDRRLRGPVDERKELSIDERTGLKHYIATEDLGITTSAEMIRKLFRKSIELGRRYTETKDEKDFYEALRLLGTGCHCLEDFSAHSNYTELALIELGERNVFPHVGRRTQVQIQGARQPVYPIVTGTFGGVDFLHSVCGELSDKTTQSEIQELEGTIEQSQNQDTSLLKSLLSQLPSGILGGDDHAGKADQLQANAQAARLDAMHITPKEPEAFTQQAESIARQIYPILEFHDNLIKNISEAIEKIPILPDLIEQLQEQVNIFVLSLIAPIMLPIINQVKAELSTGSSEIIQSSRDKQLIVFHDDNSSDPTHSMLSKDHFTNILNEPAGKVAASVIKWVVPQIVACWDDPSIDIRSTNDRIIHGVFHHPAQREMGQGGSRDGRLIMFQTVERWWNDMDDRARDQLRQQLSREGVQSGKNHKEGVQDKGHGCGRPMGLPGMGSGHKQGSAAPGAVAAAQVMGSVGDFLTGGGDGRQGGGSRPQSGGSRTQNQISNTVGEAVGGGALGGIVGALAGGLGGSLLGGAFGEGSEKKTYQSSQQGQDGYTSRIMETGHQPASQGRQERFGQAEVSKTQFNSGGYREEYQRYEQDGRSGQTGYSVSQSTEVRPQQDGGYSTRTERRVDHPSGTYDTEIQEQRVTSSGRQYAHEEKQHGNRRKDDSDDDDDEDDDEEDYEKRERKRKKKEEKRMKKLREQQGSPPRQERRRSRSRSQERQQERRSGEGYGRQQQSSEGGSGYGRQAETSSYGQSSYGRDNGRSEEPSYGRQQEPTYQQSSYGGGRDEQRQPSGYGGGASERQQYGGNTRSDYGGDGGRSQAPPYQSSYGGGQEEQRQQSNYGDRNEQRQQSNYGDRHEQREQSSYGGDSYGGGQQYRGDEEQSSGYAESQQQRSRYGEREEESREDEGGSGYGQGREDEGGSGYGQGGGYGQGRY</sequence>
<name>A0AAN7WDL2_9PEZI</name>